<protein>
    <submittedName>
        <fullName evidence="3">Response regulator</fullName>
    </submittedName>
</protein>
<dbReference type="PROSITE" id="PS50110">
    <property type="entry name" value="RESPONSE_REGULATORY"/>
    <property type="match status" value="1"/>
</dbReference>
<name>A0AAJ1AFT2_9BACT</name>
<sequence length="226" mass="24950">MKDARILLVDDDPEIRRLLSRRLRRMGYMVEEAGNGEEAVTLARKAVPDVVITDMAMPCLDGLGLLEKLRSLDPDLPVIVLTGYGSFDNAIAAMRKGVLFDYLHKPLEDLGLLEVAVSRALEVRILRARAREADQVTAIREMAVTASDKILNPLNIILLSLARLTGEGVTAETKAKAVAHVEAAVETITRVVRQMRTVARYTPREVLPGLREIDLDQATVDEKSDV</sequence>
<evidence type="ECO:0000256" key="1">
    <source>
        <dbReference type="PROSITE-ProRule" id="PRU00169"/>
    </source>
</evidence>
<gene>
    <name evidence="3" type="ORF">K8G79_01405</name>
</gene>
<evidence type="ECO:0000259" key="2">
    <source>
        <dbReference type="PROSITE" id="PS50110"/>
    </source>
</evidence>
<dbReference type="InterPro" id="IPR001789">
    <property type="entry name" value="Sig_transdc_resp-reg_receiver"/>
</dbReference>
<dbReference type="EMBL" id="JAIOIU010000018">
    <property type="protein sequence ID" value="MBZ0158799.1"/>
    <property type="molecule type" value="Genomic_DNA"/>
</dbReference>
<dbReference type="PANTHER" id="PTHR43228">
    <property type="entry name" value="TWO-COMPONENT RESPONSE REGULATOR"/>
    <property type="match status" value="1"/>
</dbReference>
<dbReference type="PANTHER" id="PTHR43228:SF1">
    <property type="entry name" value="TWO-COMPONENT RESPONSE REGULATOR ARR22"/>
    <property type="match status" value="1"/>
</dbReference>
<dbReference type="Proteomes" id="UP001197609">
    <property type="component" value="Unassembled WGS sequence"/>
</dbReference>
<evidence type="ECO:0000313" key="3">
    <source>
        <dbReference type="EMBL" id="MBZ0158799.1"/>
    </source>
</evidence>
<dbReference type="Pfam" id="PF00072">
    <property type="entry name" value="Response_reg"/>
    <property type="match status" value="1"/>
</dbReference>
<evidence type="ECO:0000313" key="4">
    <source>
        <dbReference type="Proteomes" id="UP001197609"/>
    </source>
</evidence>
<dbReference type="InterPro" id="IPR036097">
    <property type="entry name" value="HisK_dim/P_sf"/>
</dbReference>
<dbReference type="AlphaFoldDB" id="A0AAJ1AFT2"/>
<dbReference type="InterPro" id="IPR011006">
    <property type="entry name" value="CheY-like_superfamily"/>
</dbReference>
<reference evidence="3 4" key="1">
    <citation type="journal article" date="2021" name="bioRxiv">
        <title>Unraveling nitrogen, sulfur and carbon metabolic pathways and microbial community transcriptional responses to substrate deprivation and toxicity stresses in a bioreactor mimicking anoxic brackish coastal sediment conditions.</title>
        <authorList>
            <person name="Martins P.D."/>
            <person name="Echeveste M.J."/>
            <person name="Arshad A."/>
            <person name="Kurth J."/>
            <person name="Ouboter H."/>
            <person name="Jetten M.S.M."/>
            <person name="Welte C.U."/>
        </authorList>
    </citation>
    <scope>NUCLEOTIDE SEQUENCE [LARGE SCALE GENOMIC DNA]</scope>
    <source>
        <strain evidence="3">MAG_38</strain>
    </source>
</reference>
<dbReference type="SMART" id="SM00448">
    <property type="entry name" value="REC"/>
    <property type="match status" value="1"/>
</dbReference>
<organism evidence="3 4">
    <name type="scientific">Candidatus Methylomirabilis tolerans</name>
    <dbReference type="NCBI Taxonomy" id="3123416"/>
    <lineage>
        <taxon>Bacteria</taxon>
        <taxon>Candidatus Methylomirabilota</taxon>
        <taxon>Candidatus Methylomirabilia</taxon>
        <taxon>Candidatus Methylomirabilales</taxon>
        <taxon>Candidatus Methylomirabilaceae</taxon>
        <taxon>Candidatus Methylomirabilis</taxon>
    </lineage>
</organism>
<comment type="caution">
    <text evidence="3">The sequence shown here is derived from an EMBL/GenBank/DDBJ whole genome shotgun (WGS) entry which is preliminary data.</text>
</comment>
<dbReference type="GO" id="GO:0000155">
    <property type="term" value="F:phosphorelay sensor kinase activity"/>
    <property type="evidence" value="ECO:0007669"/>
    <property type="project" value="InterPro"/>
</dbReference>
<feature type="domain" description="Response regulatory" evidence="2">
    <location>
        <begin position="5"/>
        <end position="120"/>
    </location>
</feature>
<dbReference type="SUPFAM" id="SSF47384">
    <property type="entry name" value="Homodimeric domain of signal transducing histidine kinase"/>
    <property type="match status" value="1"/>
</dbReference>
<proteinExistence type="predicted"/>
<keyword evidence="1" id="KW-0597">Phosphoprotein</keyword>
<accession>A0AAJ1AFT2</accession>
<dbReference type="InterPro" id="IPR052048">
    <property type="entry name" value="ST_Response_Regulator"/>
</dbReference>
<dbReference type="SUPFAM" id="SSF52172">
    <property type="entry name" value="CheY-like"/>
    <property type="match status" value="1"/>
</dbReference>
<feature type="modified residue" description="4-aspartylphosphate" evidence="1">
    <location>
        <position position="54"/>
    </location>
</feature>
<dbReference type="Gene3D" id="3.40.50.2300">
    <property type="match status" value="1"/>
</dbReference>